<organism evidence="2 3">
    <name type="scientific">Puccinia sorghi</name>
    <dbReference type="NCBI Taxonomy" id="27349"/>
    <lineage>
        <taxon>Eukaryota</taxon>
        <taxon>Fungi</taxon>
        <taxon>Dikarya</taxon>
        <taxon>Basidiomycota</taxon>
        <taxon>Pucciniomycotina</taxon>
        <taxon>Pucciniomycetes</taxon>
        <taxon>Pucciniales</taxon>
        <taxon>Pucciniaceae</taxon>
        <taxon>Puccinia</taxon>
    </lineage>
</organism>
<comment type="caution">
    <text evidence="2">The sequence shown here is derived from an EMBL/GenBank/DDBJ whole genome shotgun (WGS) entry which is preliminary data.</text>
</comment>
<sequence>MAREKCDTENSMMQFYAMQLPDANKTINNLRDKVPRLRTSDQSKVNSMQEKVTGLKIENQASKK</sequence>
<dbReference type="Proteomes" id="UP000037035">
    <property type="component" value="Unassembled WGS sequence"/>
</dbReference>
<evidence type="ECO:0000313" key="3">
    <source>
        <dbReference type="Proteomes" id="UP000037035"/>
    </source>
</evidence>
<protein>
    <submittedName>
        <fullName evidence="2">Uncharacterized protein</fullName>
    </submittedName>
</protein>
<gene>
    <name evidence="2" type="ORF">VP01_4392g1</name>
</gene>
<proteinExistence type="predicted"/>
<evidence type="ECO:0000313" key="2">
    <source>
        <dbReference type="EMBL" id="KNZ50497.1"/>
    </source>
</evidence>
<evidence type="ECO:0000256" key="1">
    <source>
        <dbReference type="SAM" id="MobiDB-lite"/>
    </source>
</evidence>
<reference evidence="2 3" key="1">
    <citation type="submission" date="2015-08" db="EMBL/GenBank/DDBJ databases">
        <title>Next Generation Sequencing and Analysis of the Genome of Puccinia sorghi L Schw, the Causal Agent of Maize Common Rust.</title>
        <authorList>
            <person name="Rochi L."/>
            <person name="Burguener G."/>
            <person name="Darino M."/>
            <person name="Turjanski A."/>
            <person name="Kreff E."/>
            <person name="Dieguez M.J."/>
            <person name="Sacco F."/>
        </authorList>
    </citation>
    <scope>NUCLEOTIDE SEQUENCE [LARGE SCALE GENOMIC DNA]</scope>
    <source>
        <strain evidence="2 3">RO10H11247</strain>
    </source>
</reference>
<keyword evidence="3" id="KW-1185">Reference proteome</keyword>
<dbReference type="VEuPathDB" id="FungiDB:VP01_4392g1"/>
<dbReference type="EMBL" id="LAVV01009493">
    <property type="protein sequence ID" value="KNZ50497.1"/>
    <property type="molecule type" value="Genomic_DNA"/>
</dbReference>
<dbReference type="OrthoDB" id="2515884at2759"/>
<dbReference type="AlphaFoldDB" id="A0A0L6UQJ0"/>
<feature type="region of interest" description="Disordered" evidence="1">
    <location>
        <begin position="39"/>
        <end position="64"/>
    </location>
</feature>
<name>A0A0L6UQJ0_9BASI</name>
<accession>A0A0L6UQJ0</accession>